<organism evidence="2 3">
    <name type="scientific">Actinoallomurus bryophytorum</name>
    <dbReference type="NCBI Taxonomy" id="1490222"/>
    <lineage>
        <taxon>Bacteria</taxon>
        <taxon>Bacillati</taxon>
        <taxon>Actinomycetota</taxon>
        <taxon>Actinomycetes</taxon>
        <taxon>Streptosporangiales</taxon>
        <taxon>Thermomonosporaceae</taxon>
        <taxon>Actinoallomurus</taxon>
    </lineage>
</organism>
<name>A0A543CKH5_9ACTN</name>
<dbReference type="AlphaFoldDB" id="A0A543CKH5"/>
<evidence type="ECO:0000313" key="3">
    <source>
        <dbReference type="Proteomes" id="UP000316096"/>
    </source>
</evidence>
<evidence type="ECO:0000313" key="2">
    <source>
        <dbReference type="EMBL" id="TQL97579.1"/>
    </source>
</evidence>
<dbReference type="Pfam" id="PF02575">
    <property type="entry name" value="YbaB_DNA_bd"/>
    <property type="match status" value="1"/>
</dbReference>
<gene>
    <name evidence="2" type="ORF">FB559_3174</name>
</gene>
<feature type="coiled-coil region" evidence="1">
    <location>
        <begin position="13"/>
        <end position="40"/>
    </location>
</feature>
<dbReference type="EMBL" id="VFOZ01000001">
    <property type="protein sequence ID" value="TQL97579.1"/>
    <property type="molecule type" value="Genomic_DNA"/>
</dbReference>
<sequence>MEAFGGSPGGGSVKDLVSLIAEQNTRLRETQAQLTQLRGIGCSADERVRVEVDRFGALAELRIDPRAMRLGSEALAEAILDAARQGARDAEARAEEMMRPLVEEMTETTRMDPGRAGFAGPELEDILDVLRDVRRGV</sequence>
<protein>
    <submittedName>
        <fullName evidence="2">YbaB/EbfC DNA-binding family protein</fullName>
    </submittedName>
</protein>
<dbReference type="GO" id="GO:0003677">
    <property type="term" value="F:DNA binding"/>
    <property type="evidence" value="ECO:0007669"/>
    <property type="project" value="UniProtKB-KW"/>
</dbReference>
<dbReference type="InterPro" id="IPR036894">
    <property type="entry name" value="YbaB-like_sf"/>
</dbReference>
<dbReference type="OrthoDB" id="3392909at2"/>
<dbReference type="InterPro" id="IPR004401">
    <property type="entry name" value="YbaB/EbfC"/>
</dbReference>
<proteinExistence type="predicted"/>
<dbReference type="RefSeq" id="WP_141956293.1">
    <property type="nucleotide sequence ID" value="NZ_VFOZ01000001.1"/>
</dbReference>
<dbReference type="SUPFAM" id="SSF82607">
    <property type="entry name" value="YbaB-like"/>
    <property type="match status" value="1"/>
</dbReference>
<dbReference type="Gene3D" id="3.30.1310.10">
    <property type="entry name" value="Nucleoid-associated protein YbaB-like domain"/>
    <property type="match status" value="1"/>
</dbReference>
<reference evidence="2 3" key="1">
    <citation type="submission" date="2019-06" db="EMBL/GenBank/DDBJ databases">
        <title>Sequencing the genomes of 1000 actinobacteria strains.</title>
        <authorList>
            <person name="Klenk H.-P."/>
        </authorList>
    </citation>
    <scope>NUCLEOTIDE SEQUENCE [LARGE SCALE GENOMIC DNA]</scope>
    <source>
        <strain evidence="2 3">DSM 102200</strain>
    </source>
</reference>
<accession>A0A543CKH5</accession>
<comment type="caution">
    <text evidence="2">The sequence shown here is derived from an EMBL/GenBank/DDBJ whole genome shotgun (WGS) entry which is preliminary data.</text>
</comment>
<keyword evidence="3" id="KW-1185">Reference proteome</keyword>
<dbReference type="Proteomes" id="UP000316096">
    <property type="component" value="Unassembled WGS sequence"/>
</dbReference>
<keyword evidence="1" id="KW-0175">Coiled coil</keyword>
<keyword evidence="2" id="KW-0238">DNA-binding</keyword>
<evidence type="ECO:0000256" key="1">
    <source>
        <dbReference type="SAM" id="Coils"/>
    </source>
</evidence>